<gene>
    <name evidence="2" type="ORF">SAMN05421854_101472</name>
</gene>
<reference evidence="2 3" key="1">
    <citation type="submission" date="2016-10" db="EMBL/GenBank/DDBJ databases">
        <authorList>
            <person name="de Groot N.N."/>
        </authorList>
    </citation>
    <scope>NUCLEOTIDE SEQUENCE [LARGE SCALE GENOMIC DNA]</scope>
    <source>
        <strain evidence="2 3">DSM 44637</strain>
    </source>
</reference>
<sequence>MTRTDAAAPLPDTDAAPCPFAGAFAGDLTSWRAEDTAVPPDGFVLLQFEQDPARVGIRRYSDDHRDVLAPPLLHAYLLLDLCGTWLAIHPLCAGPNATPHATQLIEAREHRSLGDDGTACPGCAAWLRDNAHVVVVGGADAVRGGPFVRVETTFPAGRSRPAPPGPAQRATANTPRRRPGTPAARTGAAAPDSDVGPGAVPARLAPAGLAPAGPVFAFPLIPLSPEGKGVSHTENRGALCVFED</sequence>
<evidence type="ECO:0000313" key="2">
    <source>
        <dbReference type="EMBL" id="SFO05949.1"/>
    </source>
</evidence>
<dbReference type="EMBL" id="FOWC01000001">
    <property type="protein sequence ID" value="SFO05949.1"/>
    <property type="molecule type" value="Genomic_DNA"/>
</dbReference>
<feature type="region of interest" description="Disordered" evidence="1">
    <location>
        <begin position="153"/>
        <end position="197"/>
    </location>
</feature>
<evidence type="ECO:0000256" key="1">
    <source>
        <dbReference type="SAM" id="MobiDB-lite"/>
    </source>
</evidence>
<name>A0A1I5E333_9PSEU</name>
<protein>
    <submittedName>
        <fullName evidence="2">Uncharacterized protein</fullName>
    </submittedName>
</protein>
<proteinExistence type="predicted"/>
<accession>A0A1I5E333</accession>
<evidence type="ECO:0000313" key="3">
    <source>
        <dbReference type="Proteomes" id="UP000199137"/>
    </source>
</evidence>
<feature type="compositionally biased region" description="Low complexity" evidence="1">
    <location>
        <begin position="167"/>
        <end position="197"/>
    </location>
</feature>
<organism evidence="2 3">
    <name type="scientific">Amycolatopsis rubida</name>
    <dbReference type="NCBI Taxonomy" id="112413"/>
    <lineage>
        <taxon>Bacteria</taxon>
        <taxon>Bacillati</taxon>
        <taxon>Actinomycetota</taxon>
        <taxon>Actinomycetes</taxon>
        <taxon>Pseudonocardiales</taxon>
        <taxon>Pseudonocardiaceae</taxon>
        <taxon>Amycolatopsis</taxon>
    </lineage>
</organism>
<dbReference type="AlphaFoldDB" id="A0A1I5E333"/>
<dbReference type="STRING" id="112413.SAMN05421854_101472"/>
<dbReference type="RefSeq" id="WP_093572052.1">
    <property type="nucleotide sequence ID" value="NZ_FOWC01000001.1"/>
</dbReference>
<dbReference type="Proteomes" id="UP000199137">
    <property type="component" value="Unassembled WGS sequence"/>
</dbReference>